<keyword evidence="2" id="KW-1185">Reference proteome</keyword>
<gene>
    <name evidence="1" type="ORF">OWV82_016774</name>
</gene>
<dbReference type="Proteomes" id="UP001164539">
    <property type="component" value="Chromosome 9"/>
</dbReference>
<sequence>MGNNSCPRIICGFLLIIGLLFTPNCLAARNLANLRQKNYQTQSCVCGSHSGHAGSSCTCPPPGSRQNYQENSPSS</sequence>
<proteinExistence type="predicted"/>
<comment type="caution">
    <text evidence="1">The sequence shown here is derived from an EMBL/GenBank/DDBJ whole genome shotgun (WGS) entry which is preliminary data.</text>
</comment>
<reference evidence="1 2" key="1">
    <citation type="journal article" date="2023" name="Science">
        <title>Complex scaffold remodeling in plant triterpene biosynthesis.</title>
        <authorList>
            <person name="De La Pena R."/>
            <person name="Hodgson H."/>
            <person name="Liu J.C."/>
            <person name="Stephenson M.J."/>
            <person name="Martin A.C."/>
            <person name="Owen C."/>
            <person name="Harkess A."/>
            <person name="Leebens-Mack J."/>
            <person name="Jimenez L.E."/>
            <person name="Osbourn A."/>
            <person name="Sattely E.S."/>
        </authorList>
    </citation>
    <scope>NUCLEOTIDE SEQUENCE [LARGE SCALE GENOMIC DNA]</scope>
    <source>
        <strain evidence="2">cv. JPN11</strain>
        <tissue evidence="1">Leaf</tissue>
    </source>
</reference>
<evidence type="ECO:0000313" key="2">
    <source>
        <dbReference type="Proteomes" id="UP001164539"/>
    </source>
</evidence>
<organism evidence="1 2">
    <name type="scientific">Melia azedarach</name>
    <name type="common">Chinaberry tree</name>
    <dbReference type="NCBI Taxonomy" id="155640"/>
    <lineage>
        <taxon>Eukaryota</taxon>
        <taxon>Viridiplantae</taxon>
        <taxon>Streptophyta</taxon>
        <taxon>Embryophyta</taxon>
        <taxon>Tracheophyta</taxon>
        <taxon>Spermatophyta</taxon>
        <taxon>Magnoliopsida</taxon>
        <taxon>eudicotyledons</taxon>
        <taxon>Gunneridae</taxon>
        <taxon>Pentapetalae</taxon>
        <taxon>rosids</taxon>
        <taxon>malvids</taxon>
        <taxon>Sapindales</taxon>
        <taxon>Meliaceae</taxon>
        <taxon>Melia</taxon>
    </lineage>
</organism>
<protein>
    <submittedName>
        <fullName evidence="1">Uncharacterized protein</fullName>
    </submittedName>
</protein>
<name>A0ACC1XJS2_MELAZ</name>
<dbReference type="EMBL" id="CM051402">
    <property type="protein sequence ID" value="KAJ4710610.1"/>
    <property type="molecule type" value="Genomic_DNA"/>
</dbReference>
<evidence type="ECO:0000313" key="1">
    <source>
        <dbReference type="EMBL" id="KAJ4710610.1"/>
    </source>
</evidence>
<accession>A0ACC1XJS2</accession>